<accession>A0A9P0FMV4</accession>
<dbReference type="Proteomes" id="UP001154078">
    <property type="component" value="Chromosome 9"/>
</dbReference>
<dbReference type="InterPro" id="IPR047187">
    <property type="entry name" value="SF1_C_Upf1"/>
</dbReference>
<dbReference type="CDD" id="cd18038">
    <property type="entry name" value="DEXXQc_Helz-like"/>
    <property type="match status" value="1"/>
</dbReference>
<evidence type="ECO:0000256" key="3">
    <source>
        <dbReference type="ARBA" id="ARBA00012552"/>
    </source>
</evidence>
<evidence type="ECO:0000256" key="10">
    <source>
        <dbReference type="ARBA" id="ARBA00023158"/>
    </source>
</evidence>
<proteinExistence type="inferred from homology"/>
<keyword evidence="9" id="KW-0694">RNA-binding</keyword>
<keyword evidence="8" id="KW-0067">ATP-binding</keyword>
<evidence type="ECO:0000256" key="1">
    <source>
        <dbReference type="ARBA" id="ARBA00004331"/>
    </source>
</evidence>
<dbReference type="InterPro" id="IPR036236">
    <property type="entry name" value="Znf_C2H2_sf"/>
</dbReference>
<keyword evidence="7" id="KW-0347">Helicase</keyword>
<evidence type="ECO:0000256" key="5">
    <source>
        <dbReference type="ARBA" id="ARBA00022741"/>
    </source>
</evidence>
<dbReference type="OrthoDB" id="6513042at2759"/>
<evidence type="ECO:0000256" key="7">
    <source>
        <dbReference type="ARBA" id="ARBA00022806"/>
    </source>
</evidence>
<dbReference type="PANTHER" id="PTHR45418">
    <property type="entry name" value="CANCER/TESTIS ANTIGEN 55"/>
    <property type="match status" value="1"/>
</dbReference>
<dbReference type="FunFam" id="3.40.50.300:FF:000608">
    <property type="entry name" value="Mov10 RISC complex RNA helicase"/>
    <property type="match status" value="1"/>
</dbReference>
<dbReference type="PROSITE" id="PS00028">
    <property type="entry name" value="ZINC_FINGER_C2H2_1"/>
    <property type="match status" value="1"/>
</dbReference>
<dbReference type="CDD" id="cd18808">
    <property type="entry name" value="SF1_C_Upf1"/>
    <property type="match status" value="1"/>
</dbReference>
<sequence length="949" mass="109809">MDRDKNKEFYCDFLGFMMVEDDLPNCSVDIDDAIPMYVDFIKIKSMSRMEFKEICSRMCKYRIILYESENIITLSHELMLRLEYNQVGSKKNYNLIEKRYLDEYVCKLCNTKFNAHSEFKYHKKTKRHETRIMYLISRIGDNNNLMLLDDNLNQLNQITVTQGTRASVNVKLMNDTPSMCKITHVFVLNTYLNVNLIHTDKLPFKVKPKSTIRVQLNCTFKEDITLLLGVIMQNSHNTMRVVKKLKIRLTDLSVNPPIARDGHDDEIIPGIPLPENNSPFISVNITKPYNPPENTLEVLEEMAKEVPVPRMKCSVDTSQELYATKQNYEQFFHHLLYEEELQMRKDIKVYNTRAPLESTGFLFRLEVPGLAESRPSLIRGDAVYVKENEKTRRKFEGIVHKLEKNSVLLGFDSSIKPLAIRNLNFFIEFSFNRLPIKVEHQACKLVMEHQFIKFLFPVLRKLKYGDHKPNYFNRNLNEKQKIAVANILNAPQNSQPYLIFGPPGTGKTSTLVEAIRQIHKYEENSRILVCAPTNSAVDELALKLLKNIPTSEMLRFVALSYSRSLKDSKLQEIVNVKRGEFFTPTIEQLEKYRIVLTTNINAAKFYCGDVKPNHFNYVIIDEAGYLTETETLVPLAGVLTHKTFKGEVHGKLVLAGDPRQLGPRIHSKTAAKYGFGVSLIERLIDSCELYQPEKENWDDVNYDYNEKYITLLEMNYRSHQAILKAPNEFFYNDKLIAAEENVSMLFDKWEDLPTKGFPIIFHNVVGEDAMEKNSPSFYNAKEVKRVVAYIKVLLDTKIQGVQISQDDIGVITPFIKQIEKLHAETTKNNWNKILVGTVEQFQGKERTIIIISAVRSKKELVKFDKTFDLGFLVNPKRFNVAITRAKSLVILIGNAGILQHDKYWRRYIEYCIENKSVKGAKFILSESMEDFEKDDDVTTDVVDFSRGNM</sequence>
<dbReference type="Pfam" id="PF13087">
    <property type="entry name" value="AAA_12"/>
    <property type="match status" value="1"/>
</dbReference>
<keyword evidence="12" id="KW-0863">Zinc-finger</keyword>
<dbReference type="GO" id="GO:0008270">
    <property type="term" value="F:zinc ion binding"/>
    <property type="evidence" value="ECO:0007669"/>
    <property type="project" value="UniProtKB-KW"/>
</dbReference>
<evidence type="ECO:0000256" key="9">
    <source>
        <dbReference type="ARBA" id="ARBA00022884"/>
    </source>
</evidence>
<protein>
    <recommendedName>
        <fullName evidence="3">RNA helicase</fullName>
        <ecNumber evidence="3">3.6.4.13</ecNumber>
    </recommendedName>
</protein>
<evidence type="ECO:0000256" key="4">
    <source>
        <dbReference type="ARBA" id="ARBA00022490"/>
    </source>
</evidence>
<dbReference type="Pfam" id="PF21634">
    <property type="entry name" value="MOV-10_beta-barrel"/>
    <property type="match status" value="1"/>
</dbReference>
<dbReference type="InterPro" id="IPR003593">
    <property type="entry name" value="AAA+_ATPase"/>
</dbReference>
<evidence type="ECO:0000313" key="14">
    <source>
        <dbReference type="EMBL" id="CAH0563853.1"/>
    </source>
</evidence>
<organism evidence="14 15">
    <name type="scientific">Brassicogethes aeneus</name>
    <name type="common">Rape pollen beetle</name>
    <name type="synonym">Meligethes aeneus</name>
    <dbReference type="NCBI Taxonomy" id="1431903"/>
    <lineage>
        <taxon>Eukaryota</taxon>
        <taxon>Metazoa</taxon>
        <taxon>Ecdysozoa</taxon>
        <taxon>Arthropoda</taxon>
        <taxon>Hexapoda</taxon>
        <taxon>Insecta</taxon>
        <taxon>Pterygota</taxon>
        <taxon>Neoptera</taxon>
        <taxon>Endopterygota</taxon>
        <taxon>Coleoptera</taxon>
        <taxon>Polyphaga</taxon>
        <taxon>Cucujiformia</taxon>
        <taxon>Nitidulidae</taxon>
        <taxon>Meligethinae</taxon>
        <taxon>Brassicogethes</taxon>
    </lineage>
</organism>
<dbReference type="Pfam" id="PF13086">
    <property type="entry name" value="AAA_11"/>
    <property type="match status" value="2"/>
</dbReference>
<keyword evidence="15" id="KW-1185">Reference proteome</keyword>
<keyword evidence="10" id="KW-0943">RNA-mediated gene silencing</keyword>
<evidence type="ECO:0000256" key="12">
    <source>
        <dbReference type="PROSITE-ProRule" id="PRU00042"/>
    </source>
</evidence>
<keyword evidence="12" id="KW-0479">Metal-binding</keyword>
<keyword evidence="5" id="KW-0547">Nucleotide-binding</keyword>
<dbReference type="Gene3D" id="3.40.50.300">
    <property type="entry name" value="P-loop containing nucleotide triphosphate hydrolases"/>
    <property type="match status" value="2"/>
</dbReference>
<dbReference type="SUPFAM" id="SSF57667">
    <property type="entry name" value="beta-beta-alpha zinc fingers"/>
    <property type="match status" value="1"/>
</dbReference>
<keyword evidence="12" id="KW-0862">Zinc</keyword>
<comment type="similarity">
    <text evidence="2">Belongs to the DNA2/NAM7 helicase family. SDE3 subfamily.</text>
</comment>
<gene>
    <name evidence="14" type="ORF">MELIAE_LOCUS12557</name>
</gene>
<dbReference type="GO" id="GO:0016787">
    <property type="term" value="F:hydrolase activity"/>
    <property type="evidence" value="ECO:0007669"/>
    <property type="project" value="UniProtKB-KW"/>
</dbReference>
<dbReference type="InterPro" id="IPR041679">
    <property type="entry name" value="DNA2/NAM7-like_C"/>
</dbReference>
<dbReference type="GO" id="GO:0003723">
    <property type="term" value="F:RNA binding"/>
    <property type="evidence" value="ECO:0007669"/>
    <property type="project" value="UniProtKB-KW"/>
</dbReference>
<keyword evidence="4" id="KW-0963">Cytoplasm</keyword>
<dbReference type="AlphaFoldDB" id="A0A9P0FMV4"/>
<evidence type="ECO:0000256" key="2">
    <source>
        <dbReference type="ARBA" id="ARBA00005601"/>
    </source>
</evidence>
<dbReference type="InterPro" id="IPR026122">
    <property type="entry name" value="MOV-10/SDE3_DEXXQ/H-box"/>
</dbReference>
<dbReference type="InterPro" id="IPR049080">
    <property type="entry name" value="MOV-10-like_beta-barrel"/>
</dbReference>
<evidence type="ECO:0000259" key="13">
    <source>
        <dbReference type="PROSITE" id="PS50157"/>
    </source>
</evidence>
<feature type="domain" description="C2H2-type" evidence="13">
    <location>
        <begin position="104"/>
        <end position="128"/>
    </location>
</feature>
<evidence type="ECO:0000256" key="8">
    <source>
        <dbReference type="ARBA" id="ARBA00022840"/>
    </source>
</evidence>
<dbReference type="GO" id="GO:0036464">
    <property type="term" value="C:cytoplasmic ribonucleoprotein granule"/>
    <property type="evidence" value="ECO:0007669"/>
    <property type="project" value="UniProtKB-SubCell"/>
</dbReference>
<keyword evidence="6" id="KW-0378">Hydrolase</keyword>
<dbReference type="SUPFAM" id="SSF52540">
    <property type="entry name" value="P-loop containing nucleoside triphosphate hydrolases"/>
    <property type="match status" value="1"/>
</dbReference>
<dbReference type="InterPro" id="IPR013087">
    <property type="entry name" value="Znf_C2H2_type"/>
</dbReference>
<dbReference type="PANTHER" id="PTHR45418:SF1">
    <property type="entry name" value="CANCER_TESTIS ANTIGEN 55"/>
    <property type="match status" value="1"/>
</dbReference>
<dbReference type="GO" id="GO:0005524">
    <property type="term" value="F:ATP binding"/>
    <property type="evidence" value="ECO:0007669"/>
    <property type="project" value="UniProtKB-KW"/>
</dbReference>
<name>A0A9P0FMV4_BRAAE</name>
<evidence type="ECO:0000256" key="6">
    <source>
        <dbReference type="ARBA" id="ARBA00022801"/>
    </source>
</evidence>
<reference evidence="14" key="1">
    <citation type="submission" date="2021-12" db="EMBL/GenBank/DDBJ databases">
        <authorList>
            <person name="King R."/>
        </authorList>
    </citation>
    <scope>NUCLEOTIDE SEQUENCE</scope>
</reference>
<dbReference type="SMART" id="SM00382">
    <property type="entry name" value="AAA"/>
    <property type="match status" value="1"/>
</dbReference>
<comment type="subcellular location">
    <subcellularLocation>
        <location evidence="1">Cytoplasm</location>
        <location evidence="1">Cytoplasmic ribonucleoprotein granule</location>
    </subcellularLocation>
</comment>
<evidence type="ECO:0000256" key="11">
    <source>
        <dbReference type="ARBA" id="ARBA00047984"/>
    </source>
</evidence>
<dbReference type="GO" id="GO:0031047">
    <property type="term" value="P:regulatory ncRNA-mediated gene silencing"/>
    <property type="evidence" value="ECO:0007669"/>
    <property type="project" value="UniProtKB-KW"/>
</dbReference>
<dbReference type="EC" id="3.6.4.13" evidence="3"/>
<evidence type="ECO:0000313" key="15">
    <source>
        <dbReference type="Proteomes" id="UP001154078"/>
    </source>
</evidence>
<dbReference type="PROSITE" id="PS50157">
    <property type="entry name" value="ZINC_FINGER_C2H2_2"/>
    <property type="match status" value="1"/>
</dbReference>
<dbReference type="EMBL" id="OV121140">
    <property type="protein sequence ID" value="CAH0563853.1"/>
    <property type="molecule type" value="Genomic_DNA"/>
</dbReference>
<dbReference type="GO" id="GO:0032574">
    <property type="term" value="F:5'-3' RNA helicase activity"/>
    <property type="evidence" value="ECO:0007669"/>
    <property type="project" value="InterPro"/>
</dbReference>
<comment type="catalytic activity">
    <reaction evidence="11">
        <text>ATP + H2O = ADP + phosphate + H(+)</text>
        <dbReference type="Rhea" id="RHEA:13065"/>
        <dbReference type="ChEBI" id="CHEBI:15377"/>
        <dbReference type="ChEBI" id="CHEBI:15378"/>
        <dbReference type="ChEBI" id="CHEBI:30616"/>
        <dbReference type="ChEBI" id="CHEBI:43474"/>
        <dbReference type="ChEBI" id="CHEBI:456216"/>
        <dbReference type="EC" id="3.6.4.13"/>
    </reaction>
</comment>
<dbReference type="InterPro" id="IPR027417">
    <property type="entry name" value="P-loop_NTPase"/>
</dbReference>
<dbReference type="InterPro" id="IPR041677">
    <property type="entry name" value="DNA2/NAM7_AAA_11"/>
</dbReference>